<organism evidence="1 2">
    <name type="scientific">Octopus vulgaris</name>
    <name type="common">Common octopus</name>
    <dbReference type="NCBI Taxonomy" id="6645"/>
    <lineage>
        <taxon>Eukaryota</taxon>
        <taxon>Metazoa</taxon>
        <taxon>Spiralia</taxon>
        <taxon>Lophotrochozoa</taxon>
        <taxon>Mollusca</taxon>
        <taxon>Cephalopoda</taxon>
        <taxon>Coleoidea</taxon>
        <taxon>Octopodiformes</taxon>
        <taxon>Octopoda</taxon>
        <taxon>Incirrata</taxon>
        <taxon>Octopodidae</taxon>
        <taxon>Octopus</taxon>
    </lineage>
</organism>
<evidence type="ECO:0000313" key="2">
    <source>
        <dbReference type="Proteomes" id="UP001162480"/>
    </source>
</evidence>
<accession>A0AA36AHP0</accession>
<proteinExistence type="predicted"/>
<dbReference type="Proteomes" id="UP001162480">
    <property type="component" value="Chromosome 1"/>
</dbReference>
<gene>
    <name evidence="1" type="ORF">OCTVUL_1B001848</name>
</gene>
<reference evidence="1" key="1">
    <citation type="submission" date="2023-08" db="EMBL/GenBank/DDBJ databases">
        <authorList>
            <person name="Alioto T."/>
            <person name="Alioto T."/>
            <person name="Gomez Garrido J."/>
        </authorList>
    </citation>
    <scope>NUCLEOTIDE SEQUENCE</scope>
</reference>
<protein>
    <submittedName>
        <fullName evidence="1">Uncharacterized protein</fullName>
    </submittedName>
</protein>
<sequence>MFYKGEGQATIRITDSNFYFLTDGNKPVIERIYRVEKKSNAHSFCKPNQTDTIKQKNKEVARGSSIFSHEQDVSFPENSIREQDNYNCMEMNKASASLPHCLSIAEFVDRSSEYTYVVQQT</sequence>
<keyword evidence="2" id="KW-1185">Reference proteome</keyword>
<dbReference type="EMBL" id="OX597814">
    <property type="protein sequence ID" value="CAI9715541.1"/>
    <property type="molecule type" value="Genomic_DNA"/>
</dbReference>
<evidence type="ECO:0000313" key="1">
    <source>
        <dbReference type="EMBL" id="CAI9715541.1"/>
    </source>
</evidence>
<name>A0AA36AHP0_OCTVU</name>
<dbReference type="AlphaFoldDB" id="A0AA36AHP0"/>